<gene>
    <name evidence="1" type="ORF">MES5069_620166</name>
</gene>
<dbReference type="EMBL" id="CAKXZT010000160">
    <property type="protein sequence ID" value="CAH2407939.1"/>
    <property type="molecule type" value="Genomic_DNA"/>
</dbReference>
<dbReference type="Proteomes" id="UP001153050">
    <property type="component" value="Unassembled WGS sequence"/>
</dbReference>
<proteinExistence type="predicted"/>
<reference evidence="1 2" key="1">
    <citation type="submission" date="2022-03" db="EMBL/GenBank/DDBJ databases">
        <authorList>
            <person name="Brunel B."/>
        </authorList>
    </citation>
    <scope>NUCLEOTIDE SEQUENCE [LARGE SCALE GENOMIC DNA]</scope>
    <source>
        <strain evidence="1">STM5069sample</strain>
    </source>
</reference>
<keyword evidence="2" id="KW-1185">Reference proteome</keyword>
<accession>A0ABN8KEM5</accession>
<organism evidence="1 2">
    <name type="scientific">Mesorhizobium escarrei</name>
    <dbReference type="NCBI Taxonomy" id="666018"/>
    <lineage>
        <taxon>Bacteria</taxon>
        <taxon>Pseudomonadati</taxon>
        <taxon>Pseudomonadota</taxon>
        <taxon>Alphaproteobacteria</taxon>
        <taxon>Hyphomicrobiales</taxon>
        <taxon>Phyllobacteriaceae</taxon>
        <taxon>Mesorhizobium</taxon>
    </lineage>
</organism>
<protein>
    <submittedName>
        <fullName evidence="1">Uncharacterized protein</fullName>
    </submittedName>
</protein>
<name>A0ABN8KEM5_9HYPH</name>
<evidence type="ECO:0000313" key="2">
    <source>
        <dbReference type="Proteomes" id="UP001153050"/>
    </source>
</evidence>
<sequence>MHLRLILRTGGWRTDISSRLTEAVAWIEAERHSWSTIANVRSPPNIAATNGRAAG</sequence>
<evidence type="ECO:0000313" key="1">
    <source>
        <dbReference type="EMBL" id="CAH2407939.1"/>
    </source>
</evidence>
<comment type="caution">
    <text evidence="1">The sequence shown here is derived from an EMBL/GenBank/DDBJ whole genome shotgun (WGS) entry which is preliminary data.</text>
</comment>